<keyword evidence="3" id="KW-1185">Reference proteome</keyword>
<evidence type="ECO:0000256" key="1">
    <source>
        <dbReference type="SAM" id="MobiDB-lite"/>
    </source>
</evidence>
<evidence type="ECO:0000313" key="2">
    <source>
        <dbReference type="EMBL" id="KAL0076374.1"/>
    </source>
</evidence>
<dbReference type="PANTHER" id="PTHR14187:SF5">
    <property type="entry name" value="HEAT SHOCK 70 KDA PROTEIN 12A"/>
    <property type="match status" value="1"/>
</dbReference>
<feature type="compositionally biased region" description="Basic and acidic residues" evidence="1">
    <location>
        <begin position="90"/>
        <end position="105"/>
    </location>
</feature>
<sequence length="687" mass="78521">MLIMAEENKLFDVIVGIDFGTTFSGFSCEVIPEKKEPPKPETANTTKAKKKGNYAPELLLKKTSSAMYFKKDEKKIFEFGDKAEKANEDYKYPETKTEPKTEPKTEITTGTEAHTNSNVEPDVANNTEDKTESNPGDLVRRTKLLLDRTIKNHPDLPARLTLVHAVSRYLKKIRRNIHIEIETKYGHDPKLLKYKYYITVPASWSKQSRNIMRDAAISSKLVEKHNVDTQLEIIDEPVAAAVYAESKNTDIKFKKGDRYMICDAGGETVNLAVFEKDTIEGQKSLKEITFGAVTPSVSSLLDALFEELLEKRLPEWSEKGTSQPEDTQASTEVDGQKIKKYKPRDHVLNIYHMTLKENIGQDSIDIIENSLEKINEIIKATHKDIENNPKIFTPEEIRTEMFYPVVEIILKTIKKQIEIQKGIQRTEQDNQPDERKLKAIFITGGLGQSKYLQDKIKEKFGEEVEDNNIIGVEEGIMAVMKGAVLIHSNPIEISQKIHRRTYGIRLRPPQKKPPGSNGKTDRSNSLIESEKNVEENDYENDKKEKEKNRFHVYIRKNDPVIDNTWITKKMYWKAETLKVISLCAYNGDGEPPTHPKEEDIDTVITLDTGFSINKKDNSSSLEILILKMSFDIDIIDIKGSISNLEFKYPRVEDLTGEKNTLPFIEINPAPFSKFQKIFPFLRRTSKA</sequence>
<proteinExistence type="predicted"/>
<feature type="region of interest" description="Disordered" evidence="1">
    <location>
        <begin position="90"/>
        <end position="135"/>
    </location>
</feature>
<dbReference type="SUPFAM" id="SSF53067">
    <property type="entry name" value="Actin-like ATPase domain"/>
    <property type="match status" value="2"/>
</dbReference>
<dbReference type="InterPro" id="IPR043129">
    <property type="entry name" value="ATPase_NBD"/>
</dbReference>
<feature type="compositionally biased region" description="Polar residues" evidence="1">
    <location>
        <begin position="319"/>
        <end position="333"/>
    </location>
</feature>
<evidence type="ECO:0008006" key="4">
    <source>
        <dbReference type="Google" id="ProtNLM"/>
    </source>
</evidence>
<feature type="region of interest" description="Disordered" evidence="1">
    <location>
        <begin position="500"/>
        <end position="542"/>
    </location>
</feature>
<feature type="region of interest" description="Disordered" evidence="1">
    <location>
        <begin position="315"/>
        <end position="335"/>
    </location>
</feature>
<dbReference type="CDD" id="cd10170">
    <property type="entry name" value="ASKHA_NBD_HSP70"/>
    <property type="match status" value="1"/>
</dbReference>
<dbReference type="Gene3D" id="3.30.420.40">
    <property type="match status" value="1"/>
</dbReference>
<accession>A0ABR3AKY7</accession>
<protein>
    <recommendedName>
        <fullName evidence="4">Actin-like ATPase domain-containing protein</fullName>
    </recommendedName>
</protein>
<dbReference type="PANTHER" id="PTHR14187">
    <property type="entry name" value="ALPHA KINASE/ELONGATION FACTOR 2 KINASE"/>
    <property type="match status" value="1"/>
</dbReference>
<feature type="compositionally biased region" description="Basic and acidic residues" evidence="1">
    <location>
        <begin position="528"/>
        <end position="542"/>
    </location>
</feature>
<comment type="caution">
    <text evidence="2">The sequence shown here is derived from an EMBL/GenBank/DDBJ whole genome shotgun (WGS) entry which is preliminary data.</text>
</comment>
<evidence type="ECO:0000313" key="3">
    <source>
        <dbReference type="Proteomes" id="UP001448207"/>
    </source>
</evidence>
<name>A0ABR3AKY7_PHYBL</name>
<dbReference type="EMBL" id="JBCLYO010000031">
    <property type="protein sequence ID" value="KAL0076374.1"/>
    <property type="molecule type" value="Genomic_DNA"/>
</dbReference>
<gene>
    <name evidence="2" type="ORF">J3Q64DRAFT_1684759</name>
</gene>
<reference evidence="2 3" key="1">
    <citation type="submission" date="2024-04" db="EMBL/GenBank/DDBJ databases">
        <title>Symmetric and asymmetric DNA N6-adenine methylation regulates different biological responses in Mucorales.</title>
        <authorList>
            <consortium name="Lawrence Berkeley National Laboratory"/>
            <person name="Lax C."/>
            <person name="Mondo S.J."/>
            <person name="Osorio-Concepcion M."/>
            <person name="Muszewska A."/>
            <person name="Corrochano-Luque M."/>
            <person name="Gutierrez G."/>
            <person name="Riley R."/>
            <person name="Lipzen A."/>
            <person name="Guo J."/>
            <person name="Hundley H."/>
            <person name="Amirebrahimi M."/>
            <person name="Ng V."/>
            <person name="Lorenzo-Gutierrez D."/>
            <person name="Binder U."/>
            <person name="Yang J."/>
            <person name="Song Y."/>
            <person name="Canovas D."/>
            <person name="Navarro E."/>
            <person name="Freitag M."/>
            <person name="Gabaldon T."/>
            <person name="Grigoriev I.V."/>
            <person name="Corrochano L.M."/>
            <person name="Nicolas F.E."/>
            <person name="Garre V."/>
        </authorList>
    </citation>
    <scope>NUCLEOTIDE SEQUENCE [LARGE SCALE GENOMIC DNA]</scope>
    <source>
        <strain evidence="2 3">L51</strain>
    </source>
</reference>
<organism evidence="2 3">
    <name type="scientific">Phycomyces blakesleeanus</name>
    <dbReference type="NCBI Taxonomy" id="4837"/>
    <lineage>
        <taxon>Eukaryota</taxon>
        <taxon>Fungi</taxon>
        <taxon>Fungi incertae sedis</taxon>
        <taxon>Mucoromycota</taxon>
        <taxon>Mucoromycotina</taxon>
        <taxon>Mucoromycetes</taxon>
        <taxon>Mucorales</taxon>
        <taxon>Phycomycetaceae</taxon>
        <taxon>Phycomyces</taxon>
    </lineage>
</organism>
<dbReference type="Proteomes" id="UP001448207">
    <property type="component" value="Unassembled WGS sequence"/>
</dbReference>